<comment type="similarity">
    <text evidence="2">Belongs to the zinc-containing alcohol dehydrogenase family.</text>
</comment>
<organism evidence="10 11">
    <name type="scientific">Protaetiibacter larvae</name>
    <dbReference type="NCBI Taxonomy" id="2592654"/>
    <lineage>
        <taxon>Bacteria</taxon>
        <taxon>Bacillati</taxon>
        <taxon>Actinomycetota</taxon>
        <taxon>Actinomycetes</taxon>
        <taxon>Micrococcales</taxon>
        <taxon>Microbacteriaceae</taxon>
        <taxon>Protaetiibacter</taxon>
    </lineage>
</organism>
<dbReference type="EMBL" id="CP043504">
    <property type="protein sequence ID" value="QEO09143.1"/>
    <property type="molecule type" value="Genomic_DNA"/>
</dbReference>
<sequence length="390" mass="40682">MRSRTATPHHAPPPGTILQRIEPPAEALVFRGLSHPFERIAVPELVLHPGEALVQVELATVCGSDLHTVSGARSAPAPLVLGHEQVGRIVALGPGRAARTIDGERLAVGDRVVWGVAVDCGACRMCRRGMPHKCESLQKYGHQRMRRGWELNGGIATHVHLIARTPVMRVPETLPAEVLAPASCATATVMAALAAAEEQRPLAGELAVVSGCGMLGLTAVAAASEAGATVVAIDPDPQRRALAQEFGAAVVAEPGVGALRAALLAASRRGRSRGEASAPGFGVAWELSGANRAIETLFDCADIGASIVLVGSVFPAPPVSFSAEGVVRRLLTVRGVHNYRPEHLERAVRFLERVDASAFAALVGQVVPLDRAEEALSAPAAVGTRIGVRP</sequence>
<keyword evidence="5" id="KW-0862">Zinc</keyword>
<dbReference type="InterPro" id="IPR017743">
    <property type="entry name" value="ADH_phosphonate_catab-assoc"/>
</dbReference>
<protein>
    <recommendedName>
        <fullName evidence="3">alcohol dehydrogenase</fullName>
        <ecNumber evidence="3">1.1.1.1</ecNumber>
    </recommendedName>
</protein>
<keyword evidence="6" id="KW-0560">Oxidoreductase</keyword>
<keyword evidence="4" id="KW-0479">Metal-binding</keyword>
<name>A0A5C1Y529_9MICO</name>
<evidence type="ECO:0000256" key="5">
    <source>
        <dbReference type="ARBA" id="ARBA00022833"/>
    </source>
</evidence>
<evidence type="ECO:0000313" key="11">
    <source>
        <dbReference type="Proteomes" id="UP000322159"/>
    </source>
</evidence>
<dbReference type="InterPro" id="IPR036291">
    <property type="entry name" value="NAD(P)-bd_dom_sf"/>
</dbReference>
<dbReference type="RefSeq" id="WP_149324573.1">
    <property type="nucleotide sequence ID" value="NZ_CP043504.1"/>
</dbReference>
<dbReference type="InterPro" id="IPR011032">
    <property type="entry name" value="GroES-like_sf"/>
</dbReference>
<dbReference type="NCBIfam" id="TIGR03366">
    <property type="entry name" value="HpnZ_proposed"/>
    <property type="match status" value="1"/>
</dbReference>
<feature type="domain" description="Alcohol dehydrogenase-like N-terminal" evidence="9">
    <location>
        <begin position="49"/>
        <end position="171"/>
    </location>
</feature>
<evidence type="ECO:0000256" key="6">
    <source>
        <dbReference type="ARBA" id="ARBA00023002"/>
    </source>
</evidence>
<evidence type="ECO:0000259" key="9">
    <source>
        <dbReference type="Pfam" id="PF08240"/>
    </source>
</evidence>
<evidence type="ECO:0000259" key="8">
    <source>
        <dbReference type="Pfam" id="PF00107"/>
    </source>
</evidence>
<feature type="domain" description="Alcohol dehydrogenase-like C-terminal" evidence="8">
    <location>
        <begin position="215"/>
        <end position="352"/>
    </location>
</feature>
<gene>
    <name evidence="10" type="ORF">FLP23_03385</name>
</gene>
<dbReference type="SUPFAM" id="SSF51735">
    <property type="entry name" value="NAD(P)-binding Rossmann-fold domains"/>
    <property type="match status" value="1"/>
</dbReference>
<evidence type="ECO:0000256" key="2">
    <source>
        <dbReference type="ARBA" id="ARBA00008072"/>
    </source>
</evidence>
<dbReference type="InterPro" id="IPR013154">
    <property type="entry name" value="ADH-like_N"/>
</dbReference>
<dbReference type="KEGG" id="lyk:FLP23_03385"/>
<evidence type="ECO:0000256" key="4">
    <source>
        <dbReference type="ARBA" id="ARBA00022723"/>
    </source>
</evidence>
<evidence type="ECO:0000313" key="10">
    <source>
        <dbReference type="EMBL" id="QEO09143.1"/>
    </source>
</evidence>
<dbReference type="GO" id="GO:0005737">
    <property type="term" value="C:cytoplasm"/>
    <property type="evidence" value="ECO:0007669"/>
    <property type="project" value="TreeGrafter"/>
</dbReference>
<dbReference type="Gene3D" id="3.90.180.10">
    <property type="entry name" value="Medium-chain alcohol dehydrogenases, catalytic domain"/>
    <property type="match status" value="1"/>
</dbReference>
<dbReference type="EC" id="1.1.1.1" evidence="3"/>
<dbReference type="Pfam" id="PF08240">
    <property type="entry name" value="ADH_N"/>
    <property type="match status" value="1"/>
</dbReference>
<dbReference type="AlphaFoldDB" id="A0A5C1Y529"/>
<dbReference type="Pfam" id="PF00107">
    <property type="entry name" value="ADH_zinc_N"/>
    <property type="match status" value="1"/>
</dbReference>
<comment type="cofactor">
    <cofactor evidence="1">
        <name>Zn(2+)</name>
        <dbReference type="ChEBI" id="CHEBI:29105"/>
    </cofactor>
</comment>
<dbReference type="Gene3D" id="3.40.50.720">
    <property type="entry name" value="NAD(P)-binding Rossmann-like Domain"/>
    <property type="match status" value="1"/>
</dbReference>
<evidence type="ECO:0000256" key="7">
    <source>
        <dbReference type="ARBA" id="ARBA00023027"/>
    </source>
</evidence>
<keyword evidence="11" id="KW-1185">Reference proteome</keyword>
<dbReference type="SUPFAM" id="SSF50129">
    <property type="entry name" value="GroES-like"/>
    <property type="match status" value="1"/>
</dbReference>
<dbReference type="Proteomes" id="UP000322159">
    <property type="component" value="Chromosome"/>
</dbReference>
<reference evidence="10 11" key="1">
    <citation type="submission" date="2019-09" db="EMBL/GenBank/DDBJ databases">
        <title>Genome sequencing of strain KACC 19322.</title>
        <authorList>
            <person name="Heo J."/>
            <person name="Kim S.-J."/>
            <person name="Kim J.-S."/>
            <person name="Hong S.-B."/>
            <person name="Kwon S.-W."/>
        </authorList>
    </citation>
    <scope>NUCLEOTIDE SEQUENCE [LARGE SCALE GENOMIC DNA]</scope>
    <source>
        <strain evidence="10 11">KACC 19322</strain>
    </source>
</reference>
<evidence type="ECO:0000256" key="1">
    <source>
        <dbReference type="ARBA" id="ARBA00001947"/>
    </source>
</evidence>
<keyword evidence="7" id="KW-0520">NAD</keyword>
<dbReference type="GO" id="GO:0004022">
    <property type="term" value="F:alcohol dehydrogenase (NAD+) activity"/>
    <property type="evidence" value="ECO:0007669"/>
    <property type="project" value="UniProtKB-EC"/>
</dbReference>
<proteinExistence type="inferred from homology"/>
<evidence type="ECO:0000256" key="3">
    <source>
        <dbReference type="ARBA" id="ARBA00013190"/>
    </source>
</evidence>
<dbReference type="GO" id="GO:0046872">
    <property type="term" value="F:metal ion binding"/>
    <property type="evidence" value="ECO:0007669"/>
    <property type="project" value="UniProtKB-KW"/>
</dbReference>
<accession>A0A5C1Y529</accession>
<dbReference type="InterPro" id="IPR013149">
    <property type="entry name" value="ADH-like_C"/>
</dbReference>
<dbReference type="PANTHER" id="PTHR42940:SF3">
    <property type="entry name" value="ALCOHOL DEHYDROGENASE 1-RELATED"/>
    <property type="match status" value="1"/>
</dbReference>
<dbReference type="PANTHER" id="PTHR42940">
    <property type="entry name" value="ALCOHOL DEHYDROGENASE 1-RELATED"/>
    <property type="match status" value="1"/>
</dbReference>
<dbReference type="OrthoDB" id="9797931at2"/>